<evidence type="ECO:0000313" key="12">
    <source>
        <dbReference type="Proteomes" id="UP000673691"/>
    </source>
</evidence>
<dbReference type="GO" id="GO:0016175">
    <property type="term" value="F:superoxide-generating NAD(P)H oxidase activity"/>
    <property type="evidence" value="ECO:0007669"/>
    <property type="project" value="TreeGrafter"/>
</dbReference>
<dbReference type="GO" id="GO:0006952">
    <property type="term" value="P:defense response"/>
    <property type="evidence" value="ECO:0007669"/>
    <property type="project" value="TreeGrafter"/>
</dbReference>
<dbReference type="InterPro" id="IPR017927">
    <property type="entry name" value="FAD-bd_FR_type"/>
</dbReference>
<dbReference type="Proteomes" id="UP000673691">
    <property type="component" value="Unassembled WGS sequence"/>
</dbReference>
<dbReference type="Pfam" id="PF08030">
    <property type="entry name" value="NAD_binding_6"/>
    <property type="match status" value="1"/>
</dbReference>
<dbReference type="PROSITE" id="PS51384">
    <property type="entry name" value="FAD_FR"/>
    <property type="match status" value="1"/>
</dbReference>
<name>A0A8H8A0J9_9FUNG</name>
<accession>A0A8H8A0J9</accession>
<dbReference type="PANTHER" id="PTHR11972:SF153">
    <property type="entry name" value="SUPEROXIDE-GENERATING NADPH OXIDASE HEAVY CHAIN SUBUNIT A"/>
    <property type="match status" value="1"/>
</dbReference>
<feature type="transmembrane region" description="Helical" evidence="9">
    <location>
        <begin position="72"/>
        <end position="97"/>
    </location>
</feature>
<evidence type="ECO:0000256" key="4">
    <source>
        <dbReference type="ARBA" id="ARBA00022989"/>
    </source>
</evidence>
<evidence type="ECO:0000256" key="5">
    <source>
        <dbReference type="ARBA" id="ARBA00023002"/>
    </source>
</evidence>
<feature type="compositionally biased region" description="Gly residues" evidence="8">
    <location>
        <begin position="12"/>
        <end position="29"/>
    </location>
</feature>
<reference evidence="11 12" key="1">
    <citation type="journal article" name="Sci. Rep.">
        <title>Genome-scale phylogenetic analyses confirm Olpidium as the closest living zoosporic fungus to the non-flagellated, terrestrial fungi.</title>
        <authorList>
            <person name="Chang Y."/>
            <person name="Rochon D."/>
            <person name="Sekimoto S."/>
            <person name="Wang Y."/>
            <person name="Chovatia M."/>
            <person name="Sandor L."/>
            <person name="Salamov A."/>
            <person name="Grigoriev I.V."/>
            <person name="Stajich J.E."/>
            <person name="Spatafora J.W."/>
        </authorList>
    </citation>
    <scope>NUCLEOTIDE SEQUENCE [LARGE SCALE GENOMIC DNA]</scope>
    <source>
        <strain evidence="11">S191</strain>
    </source>
</reference>
<dbReference type="SUPFAM" id="SSF63380">
    <property type="entry name" value="Riboflavin synthase domain-like"/>
    <property type="match status" value="1"/>
</dbReference>
<evidence type="ECO:0000256" key="9">
    <source>
        <dbReference type="SAM" id="Phobius"/>
    </source>
</evidence>
<evidence type="ECO:0000256" key="2">
    <source>
        <dbReference type="ARBA" id="ARBA00022692"/>
    </source>
</evidence>
<organism evidence="11 12">
    <name type="scientific">Olpidium bornovanus</name>
    <dbReference type="NCBI Taxonomy" id="278681"/>
    <lineage>
        <taxon>Eukaryota</taxon>
        <taxon>Fungi</taxon>
        <taxon>Fungi incertae sedis</taxon>
        <taxon>Olpidiomycota</taxon>
        <taxon>Olpidiomycotina</taxon>
        <taxon>Olpidiomycetes</taxon>
        <taxon>Olpidiales</taxon>
        <taxon>Olpidiaceae</taxon>
        <taxon>Olpidium</taxon>
    </lineage>
</organism>
<dbReference type="Gene3D" id="2.40.30.10">
    <property type="entry name" value="Translation factors"/>
    <property type="match status" value="1"/>
</dbReference>
<dbReference type="GO" id="GO:0042554">
    <property type="term" value="P:superoxide anion generation"/>
    <property type="evidence" value="ECO:0007669"/>
    <property type="project" value="TreeGrafter"/>
</dbReference>
<evidence type="ECO:0000259" key="10">
    <source>
        <dbReference type="PROSITE" id="PS51384"/>
    </source>
</evidence>
<dbReference type="SUPFAM" id="SSF52343">
    <property type="entry name" value="Ferredoxin reductase-like, C-terminal NADP-linked domain"/>
    <property type="match status" value="1"/>
</dbReference>
<feature type="transmembrane region" description="Helical" evidence="9">
    <location>
        <begin position="118"/>
        <end position="136"/>
    </location>
</feature>
<dbReference type="GO" id="GO:0043020">
    <property type="term" value="C:NADPH oxidase complex"/>
    <property type="evidence" value="ECO:0007669"/>
    <property type="project" value="TreeGrafter"/>
</dbReference>
<evidence type="ECO:0000256" key="1">
    <source>
        <dbReference type="ARBA" id="ARBA00004141"/>
    </source>
</evidence>
<evidence type="ECO:0000256" key="3">
    <source>
        <dbReference type="ARBA" id="ARBA00022982"/>
    </source>
</evidence>
<dbReference type="InterPro" id="IPR017938">
    <property type="entry name" value="Riboflavin_synthase-like_b-brl"/>
</dbReference>
<keyword evidence="3" id="KW-0249">Electron transport</keyword>
<gene>
    <name evidence="11" type="ORF">BJ554DRAFT_3552</name>
</gene>
<comment type="caution">
    <text evidence="11">The sequence shown here is derived from an EMBL/GenBank/DDBJ whole genome shotgun (WGS) entry which is preliminary data.</text>
</comment>
<protein>
    <submittedName>
        <fullName evidence="11">Cytochrome b-245 heavy chain subunit beta</fullName>
    </submittedName>
</protein>
<dbReference type="CDD" id="cd06186">
    <property type="entry name" value="NOX_Duox_like_FAD_NADP"/>
    <property type="match status" value="1"/>
</dbReference>
<dbReference type="OrthoDB" id="167398at2759"/>
<feature type="transmembrane region" description="Helical" evidence="9">
    <location>
        <begin position="148"/>
        <end position="165"/>
    </location>
</feature>
<keyword evidence="12" id="KW-1185">Reference proteome</keyword>
<feature type="non-terminal residue" evidence="11">
    <location>
        <position position="1"/>
    </location>
</feature>
<dbReference type="Pfam" id="PF08022">
    <property type="entry name" value="FAD_binding_8"/>
    <property type="match status" value="1"/>
</dbReference>
<feature type="domain" description="FAD-binding FR-type" evidence="10">
    <location>
        <begin position="163"/>
        <end position="283"/>
    </location>
</feature>
<dbReference type="EMBL" id="JAEFCI010001614">
    <property type="protein sequence ID" value="KAG5462784.1"/>
    <property type="molecule type" value="Genomic_DNA"/>
</dbReference>
<comment type="subcellular location">
    <subcellularLocation>
        <location evidence="1">Membrane</location>
        <topology evidence="1">Multi-pass membrane protein</topology>
    </subcellularLocation>
</comment>
<dbReference type="InterPro" id="IPR050369">
    <property type="entry name" value="RBOH/FRE"/>
</dbReference>
<dbReference type="PANTHER" id="PTHR11972">
    <property type="entry name" value="NADPH OXIDASE"/>
    <property type="match status" value="1"/>
</dbReference>
<keyword evidence="5" id="KW-0560">Oxidoreductase</keyword>
<dbReference type="Pfam" id="PF01794">
    <property type="entry name" value="Ferric_reduct"/>
    <property type="match status" value="1"/>
</dbReference>
<dbReference type="Gene3D" id="3.40.50.80">
    <property type="entry name" value="Nucleotide-binding domain of ferredoxin-NADP reductase (FNR) module"/>
    <property type="match status" value="1"/>
</dbReference>
<dbReference type="InterPro" id="IPR013112">
    <property type="entry name" value="FAD-bd_8"/>
</dbReference>
<keyword evidence="4 9" id="KW-1133">Transmembrane helix</keyword>
<dbReference type="GO" id="GO:0006811">
    <property type="term" value="P:monoatomic ion transport"/>
    <property type="evidence" value="ECO:0007669"/>
    <property type="project" value="UniProtKB-KW"/>
</dbReference>
<dbReference type="InterPro" id="IPR013121">
    <property type="entry name" value="Fe_red_NAD-bd_6"/>
</dbReference>
<dbReference type="InterPro" id="IPR013130">
    <property type="entry name" value="Fe3_Rdtase_TM_dom"/>
</dbReference>
<keyword evidence="7 9" id="KW-0472">Membrane</keyword>
<evidence type="ECO:0000313" key="11">
    <source>
        <dbReference type="EMBL" id="KAG5462784.1"/>
    </source>
</evidence>
<sequence>NRSAWVVWKRGGAGRGGRAAGRGWPGGAGARDEQKKKNQAVGWSTFVFTWGHTISHWRNCYSLSRLDGGESWAFYALGTGPGWTGHIMLVTLCLICATSLNKVRRASFEAFWYTHHLYGFYFLLFAVHGSFCFIKTENPPYCVSTGNFWKFWIAGGLCYMLERIAREVRGRRRTYISKVVLHPSKVVELQIKMENTTAQAGQYIFLCCPAVSVLQYHPFTLTSSPEEDFLSVHIKCEGNFTSRLYQVLGCDVQAKGGDLGGRESGSGLPRVMVDGPFGTASQDVFHFEATMLVGAGIGVTPFASILKSIWYRMSQPAEAFEWFQELLKAIEQQDSNGFIDIRVYLTKALKPDEINNVQLNNDRGGRDGKDGGCGLGRNFLQVLHRTRRQETVVVRITVY</sequence>
<keyword evidence="6" id="KW-0406">Ion transport</keyword>
<dbReference type="InterPro" id="IPR039261">
    <property type="entry name" value="FNR_nucleotide-bd"/>
</dbReference>
<keyword evidence="6" id="KW-0813">Transport</keyword>
<evidence type="ECO:0000256" key="8">
    <source>
        <dbReference type="SAM" id="MobiDB-lite"/>
    </source>
</evidence>
<proteinExistence type="predicted"/>
<keyword evidence="2 9" id="KW-0812">Transmembrane</keyword>
<feature type="region of interest" description="Disordered" evidence="8">
    <location>
        <begin position="12"/>
        <end position="32"/>
    </location>
</feature>
<dbReference type="AlphaFoldDB" id="A0A8H8A0J9"/>
<evidence type="ECO:0000256" key="6">
    <source>
        <dbReference type="ARBA" id="ARBA00023065"/>
    </source>
</evidence>
<evidence type="ECO:0000256" key="7">
    <source>
        <dbReference type="ARBA" id="ARBA00023136"/>
    </source>
</evidence>